<dbReference type="PANTHER" id="PTHR40252">
    <property type="entry name" value="BLR0328 PROTEIN"/>
    <property type="match status" value="1"/>
</dbReference>
<dbReference type="Proteomes" id="UP001432995">
    <property type="component" value="Unassembled WGS sequence"/>
</dbReference>
<dbReference type="Pfam" id="PF08495">
    <property type="entry name" value="FIST"/>
    <property type="match status" value="1"/>
</dbReference>
<gene>
    <name evidence="3" type="ORF">ABS770_27415</name>
</gene>
<accession>A0ABV1RB18</accession>
<name>A0ABV1RB18_9HYPH</name>
<organism evidence="3 4">
    <name type="scientific">Methylobacterium brachiatum</name>
    <dbReference type="NCBI Taxonomy" id="269660"/>
    <lineage>
        <taxon>Bacteria</taxon>
        <taxon>Pseudomonadati</taxon>
        <taxon>Pseudomonadota</taxon>
        <taxon>Alphaproteobacteria</taxon>
        <taxon>Hyphomicrobiales</taxon>
        <taxon>Methylobacteriaceae</taxon>
        <taxon>Methylobacterium</taxon>
    </lineage>
</organism>
<evidence type="ECO:0000313" key="4">
    <source>
        <dbReference type="Proteomes" id="UP001432995"/>
    </source>
</evidence>
<evidence type="ECO:0000313" key="3">
    <source>
        <dbReference type="EMBL" id="MER2291990.1"/>
    </source>
</evidence>
<protein>
    <submittedName>
        <fullName evidence="3">FIST N-terminal domain-containing protein</fullName>
    </submittedName>
</protein>
<feature type="domain" description="FIST" evidence="1">
    <location>
        <begin position="38"/>
        <end position="245"/>
    </location>
</feature>
<dbReference type="Pfam" id="PF10442">
    <property type="entry name" value="FIST_C"/>
    <property type="match status" value="1"/>
</dbReference>
<dbReference type="SMART" id="SM00897">
    <property type="entry name" value="FIST"/>
    <property type="match status" value="1"/>
</dbReference>
<dbReference type="EMBL" id="JBELQD010000069">
    <property type="protein sequence ID" value="MER2291990.1"/>
    <property type="molecule type" value="Genomic_DNA"/>
</dbReference>
<keyword evidence="4" id="KW-1185">Reference proteome</keyword>
<reference evidence="3" key="1">
    <citation type="submission" date="2024-06" db="EMBL/GenBank/DDBJ databases">
        <authorList>
            <person name="Campbell A.G."/>
        </authorList>
    </citation>
    <scope>NUCLEOTIDE SEQUENCE</scope>
    <source>
        <strain evidence="3">EM17</strain>
    </source>
</reference>
<evidence type="ECO:0000259" key="2">
    <source>
        <dbReference type="SMART" id="SM01204"/>
    </source>
</evidence>
<evidence type="ECO:0000259" key="1">
    <source>
        <dbReference type="SMART" id="SM00897"/>
    </source>
</evidence>
<sequence>MAQGPGVRRHLCGIWTAWSEAASPDAAVGEVARAINTPSLSQVVAFFSADYDPEILAAALEARFPGVPVAGCSMSGGIAPSGGLDRGLVVIAFPAERFRIVSTVLAAIDQLDVERTASSVRALRRTLDPPGACREAEAPAAGGRFALSLIDGLANAEETVVSAIAWALDGIPIVGGSAGDDLRFRDAVLLHGGRIHRKAAVLVLVETDWPFEIFKSDNFEPTQTKFVVTASDSERRTVHELNAEPAAREYAMAIGLDPEGLSPMSFAAYPLAVKVGGEYFCRSIRRVNPDGSLSFFCAIDEGVVLTLAEPRDIVTSTRAELTRLDTALGGVDLIIGFECVLRRLDAESRQVGHGIADLYRRYNVVGFETFGEQYRAMHLNQTFTGIAIGKGLNARDGAGDAPAAP</sequence>
<dbReference type="InterPro" id="IPR019494">
    <property type="entry name" value="FIST_C"/>
</dbReference>
<comment type="caution">
    <text evidence="3">The sequence shown here is derived from an EMBL/GenBank/DDBJ whole genome shotgun (WGS) entry which is preliminary data.</text>
</comment>
<dbReference type="SMART" id="SM01204">
    <property type="entry name" value="FIST_C"/>
    <property type="match status" value="1"/>
</dbReference>
<proteinExistence type="predicted"/>
<dbReference type="PANTHER" id="PTHR40252:SF2">
    <property type="entry name" value="BLR0328 PROTEIN"/>
    <property type="match status" value="1"/>
</dbReference>
<dbReference type="InterPro" id="IPR013702">
    <property type="entry name" value="FIST_domain_N"/>
</dbReference>
<feature type="domain" description="FIST C-domain" evidence="2">
    <location>
        <begin position="246"/>
        <end position="376"/>
    </location>
</feature>